<dbReference type="EMBL" id="LXQA010351852">
    <property type="protein sequence ID" value="MCI46024.1"/>
    <property type="molecule type" value="Genomic_DNA"/>
</dbReference>
<accession>A0A392SCV3</accession>
<protein>
    <submittedName>
        <fullName evidence="1">Uncharacterized protein</fullName>
    </submittedName>
</protein>
<name>A0A392SCV3_9FABA</name>
<evidence type="ECO:0000313" key="2">
    <source>
        <dbReference type="Proteomes" id="UP000265520"/>
    </source>
</evidence>
<proteinExistence type="predicted"/>
<keyword evidence="2" id="KW-1185">Reference proteome</keyword>
<organism evidence="1 2">
    <name type="scientific">Trifolium medium</name>
    <dbReference type="NCBI Taxonomy" id="97028"/>
    <lineage>
        <taxon>Eukaryota</taxon>
        <taxon>Viridiplantae</taxon>
        <taxon>Streptophyta</taxon>
        <taxon>Embryophyta</taxon>
        <taxon>Tracheophyta</taxon>
        <taxon>Spermatophyta</taxon>
        <taxon>Magnoliopsida</taxon>
        <taxon>eudicotyledons</taxon>
        <taxon>Gunneridae</taxon>
        <taxon>Pentapetalae</taxon>
        <taxon>rosids</taxon>
        <taxon>fabids</taxon>
        <taxon>Fabales</taxon>
        <taxon>Fabaceae</taxon>
        <taxon>Papilionoideae</taxon>
        <taxon>50 kb inversion clade</taxon>
        <taxon>NPAAA clade</taxon>
        <taxon>Hologalegina</taxon>
        <taxon>IRL clade</taxon>
        <taxon>Trifolieae</taxon>
        <taxon>Trifolium</taxon>
    </lineage>
</organism>
<comment type="caution">
    <text evidence="1">The sequence shown here is derived from an EMBL/GenBank/DDBJ whole genome shotgun (WGS) entry which is preliminary data.</text>
</comment>
<dbReference type="AlphaFoldDB" id="A0A392SCV3"/>
<sequence length="71" mass="7702">MEPVVHSGLVVDPDEPLSQIGPSPPVLHQLLLLQYENLSPALVVTLRARQNTVIKLQCPKVKVLAALVAML</sequence>
<reference evidence="1 2" key="1">
    <citation type="journal article" date="2018" name="Front. Plant Sci.">
        <title>Red Clover (Trifolium pratense) and Zigzag Clover (T. medium) - A Picture of Genomic Similarities and Differences.</title>
        <authorList>
            <person name="Dluhosova J."/>
            <person name="Istvanek J."/>
            <person name="Nedelnik J."/>
            <person name="Repkova J."/>
        </authorList>
    </citation>
    <scope>NUCLEOTIDE SEQUENCE [LARGE SCALE GENOMIC DNA]</scope>
    <source>
        <strain evidence="2">cv. 10/8</strain>
        <tissue evidence="1">Leaf</tissue>
    </source>
</reference>
<evidence type="ECO:0000313" key="1">
    <source>
        <dbReference type="EMBL" id="MCI46024.1"/>
    </source>
</evidence>
<dbReference type="Proteomes" id="UP000265520">
    <property type="component" value="Unassembled WGS sequence"/>
</dbReference>